<dbReference type="RefSeq" id="WP_378060972.1">
    <property type="nucleotide sequence ID" value="NZ_JBHSIS010000022.1"/>
</dbReference>
<dbReference type="Gene3D" id="3.10.180.10">
    <property type="entry name" value="2,3-Dihydroxybiphenyl 1,2-Dioxygenase, domain 1"/>
    <property type="match status" value="2"/>
</dbReference>
<proteinExistence type="predicted"/>
<dbReference type="InterPro" id="IPR037523">
    <property type="entry name" value="VOC_core"/>
</dbReference>
<feature type="domain" description="VOC" evidence="1">
    <location>
        <begin position="4"/>
        <end position="119"/>
    </location>
</feature>
<evidence type="ECO:0000313" key="2">
    <source>
        <dbReference type="EMBL" id="MFC4858479.1"/>
    </source>
</evidence>
<dbReference type="SUPFAM" id="SSF54593">
    <property type="entry name" value="Glyoxalase/Bleomycin resistance protein/Dihydroxybiphenyl dioxygenase"/>
    <property type="match status" value="2"/>
</dbReference>
<gene>
    <name evidence="2" type="ORF">ACFPCV_33705</name>
</gene>
<dbReference type="InterPro" id="IPR029068">
    <property type="entry name" value="Glyas_Bleomycin-R_OHBP_Dase"/>
</dbReference>
<dbReference type="CDD" id="cd06587">
    <property type="entry name" value="VOC"/>
    <property type="match status" value="1"/>
</dbReference>
<dbReference type="EMBL" id="JBHSIS010000022">
    <property type="protein sequence ID" value="MFC4858479.1"/>
    <property type="molecule type" value="Genomic_DNA"/>
</dbReference>
<comment type="caution">
    <text evidence="2">The sequence shown here is derived from an EMBL/GenBank/DDBJ whole genome shotgun (WGS) entry which is preliminary data.</text>
</comment>
<sequence length="242" mass="25953">MSTRLCNVVVDAADPSALAEFWVDLLGWRVSDADDDEVDVVAPPDDGWEFTLVFVPVSGPKTGKNRVHLDLASASPDHQAAIVAHAESLGAVRADVGQRNVPWIVLADPEGNEFCVLEQRPEYAATGAVAAMVVDAVEPLPLAGFWSAATGWPVVATTPCSASLRSPGGRGPWLEFVRTGEPHRVKNRVHLDVAPPAGEDQWAEVTRLVELGARKVDVGQGRVPWQVLADVEGNEFCVLTPR</sequence>
<evidence type="ECO:0000259" key="1">
    <source>
        <dbReference type="PROSITE" id="PS51819"/>
    </source>
</evidence>
<organism evidence="2 3">
    <name type="scientific">Actinophytocola glycyrrhizae</name>
    <dbReference type="NCBI Taxonomy" id="2044873"/>
    <lineage>
        <taxon>Bacteria</taxon>
        <taxon>Bacillati</taxon>
        <taxon>Actinomycetota</taxon>
        <taxon>Actinomycetes</taxon>
        <taxon>Pseudonocardiales</taxon>
        <taxon>Pseudonocardiaceae</taxon>
    </lineage>
</organism>
<protein>
    <submittedName>
        <fullName evidence="2">VOC family protein</fullName>
    </submittedName>
</protein>
<name>A0ABV9SBW9_9PSEU</name>
<dbReference type="Pfam" id="PF18029">
    <property type="entry name" value="Glyoxalase_6"/>
    <property type="match status" value="2"/>
</dbReference>
<dbReference type="PROSITE" id="PS51819">
    <property type="entry name" value="VOC"/>
    <property type="match status" value="1"/>
</dbReference>
<accession>A0ABV9SBW9</accession>
<dbReference type="PANTHER" id="PTHR35908">
    <property type="entry name" value="HYPOTHETICAL FUSION PROTEIN"/>
    <property type="match status" value="1"/>
</dbReference>
<keyword evidence="3" id="KW-1185">Reference proteome</keyword>
<reference evidence="3" key="1">
    <citation type="journal article" date="2019" name="Int. J. Syst. Evol. Microbiol.">
        <title>The Global Catalogue of Microorganisms (GCM) 10K type strain sequencing project: providing services to taxonomists for standard genome sequencing and annotation.</title>
        <authorList>
            <consortium name="The Broad Institute Genomics Platform"/>
            <consortium name="The Broad Institute Genome Sequencing Center for Infectious Disease"/>
            <person name="Wu L."/>
            <person name="Ma J."/>
        </authorList>
    </citation>
    <scope>NUCLEOTIDE SEQUENCE [LARGE SCALE GENOMIC DNA]</scope>
    <source>
        <strain evidence="3">ZS-22-S1</strain>
    </source>
</reference>
<dbReference type="Proteomes" id="UP001595859">
    <property type="component" value="Unassembled WGS sequence"/>
</dbReference>
<evidence type="ECO:0000313" key="3">
    <source>
        <dbReference type="Proteomes" id="UP001595859"/>
    </source>
</evidence>
<dbReference type="InterPro" id="IPR041581">
    <property type="entry name" value="Glyoxalase_6"/>
</dbReference>
<dbReference type="PANTHER" id="PTHR35908:SF1">
    <property type="entry name" value="CONSERVED PROTEIN"/>
    <property type="match status" value="1"/>
</dbReference>